<dbReference type="Gene3D" id="3.10.580.10">
    <property type="entry name" value="CBS-domain"/>
    <property type="match status" value="1"/>
</dbReference>
<dbReference type="CDD" id="cd04600">
    <property type="entry name" value="CBS_pair_HPP_assoc"/>
    <property type="match status" value="1"/>
</dbReference>
<keyword evidence="1" id="KW-0129">CBS domain</keyword>
<accession>A0A240E2M1</accession>
<reference evidence="5" key="1">
    <citation type="submission" date="2017-08" db="EMBL/GenBank/DDBJ databases">
        <authorList>
            <person name="Varghese N."/>
            <person name="Submissions S."/>
        </authorList>
    </citation>
    <scope>NUCLEOTIDE SEQUENCE [LARGE SCALE GENOMIC DNA]</scope>
    <source>
        <strain evidence="5">AP-Melu-1000-B4</strain>
    </source>
</reference>
<dbReference type="InterPro" id="IPR058581">
    <property type="entry name" value="TM_HPP"/>
</dbReference>
<keyword evidence="2" id="KW-0812">Transmembrane</keyword>
<keyword evidence="5" id="KW-1185">Reference proteome</keyword>
<evidence type="ECO:0000313" key="4">
    <source>
        <dbReference type="EMBL" id="SNX29174.1"/>
    </source>
</evidence>
<gene>
    <name evidence="4" type="ORF">SAMN06295945_1539</name>
</gene>
<dbReference type="RefSeq" id="WP_096674012.1">
    <property type="nucleotide sequence ID" value="NZ_OANS01000004.1"/>
</dbReference>
<dbReference type="AlphaFoldDB" id="A0A240E2M1"/>
<dbReference type="EMBL" id="OANS01000004">
    <property type="protein sequence ID" value="SNX29174.1"/>
    <property type="molecule type" value="Genomic_DNA"/>
</dbReference>
<dbReference type="PANTHER" id="PTHR33741:SF5">
    <property type="entry name" value="TRANSMEMBRANE PROTEIN DDB_G0269096-RELATED"/>
    <property type="match status" value="1"/>
</dbReference>
<dbReference type="InterPro" id="IPR046342">
    <property type="entry name" value="CBS_dom_sf"/>
</dbReference>
<dbReference type="PANTHER" id="PTHR33741">
    <property type="entry name" value="TRANSMEMBRANE PROTEIN DDB_G0269096-RELATED"/>
    <property type="match status" value="1"/>
</dbReference>
<feature type="domain" description="CBS" evidence="3">
    <location>
        <begin position="249"/>
        <end position="305"/>
    </location>
</feature>
<evidence type="ECO:0000256" key="1">
    <source>
        <dbReference type="PROSITE-ProRule" id="PRU00703"/>
    </source>
</evidence>
<keyword evidence="2" id="KW-0472">Membrane</keyword>
<feature type="transmembrane region" description="Helical" evidence="2">
    <location>
        <begin position="89"/>
        <end position="109"/>
    </location>
</feature>
<feature type="transmembrane region" description="Helical" evidence="2">
    <location>
        <begin position="121"/>
        <end position="146"/>
    </location>
</feature>
<feature type="domain" description="CBS" evidence="3">
    <location>
        <begin position="333"/>
        <end position="389"/>
    </location>
</feature>
<dbReference type="Proteomes" id="UP000218069">
    <property type="component" value="Unassembled WGS sequence"/>
</dbReference>
<dbReference type="InterPro" id="IPR007065">
    <property type="entry name" value="HPP"/>
</dbReference>
<dbReference type="Pfam" id="PF00571">
    <property type="entry name" value="CBS"/>
    <property type="match status" value="2"/>
</dbReference>
<protein>
    <submittedName>
        <fullName evidence="4">CBS domain-containing membrane protein</fullName>
    </submittedName>
</protein>
<sequence>MRPLTHYWSPILRALHQFLQYCGLPETNTVSWSERARSTIGVVIGLAGIVCLGLFTTSNGDTSPWIIASIGASAYIVFVLPSSPLAQPWAVIAGSFFSALVALTATYFFQDKVFLIPLSVGLAILVMFVMRCLHPPAAALALLIPLNGFTDFHFLLFPVLANVVLLVLVGAIYNSLSGKPYPYRPKVIANSTPAQKQDRKIEDEEIDAVLARYNQVIDVNKEDLANLITQVEQRANHKKLKSMLCKQMMTTTVKHVSVHTSLDEAWKILRSDHVKALPVIDADRRVLGIITLEGFIEKAAGDFQSNFGKGLKALLRTSISGLNKAPQTAGQIMSAPVKVISQESTMLDLMGIFCGAGHHHIPVVNADAQLVGMITQSDFIKAIEQSVIS</sequence>
<feature type="transmembrane region" description="Helical" evidence="2">
    <location>
        <begin position="64"/>
        <end position="83"/>
    </location>
</feature>
<organism evidence="4 5">
    <name type="scientific">Polynucleobacter meluiroseus</name>
    <dbReference type="NCBI Taxonomy" id="1938814"/>
    <lineage>
        <taxon>Bacteria</taxon>
        <taxon>Pseudomonadati</taxon>
        <taxon>Pseudomonadota</taxon>
        <taxon>Betaproteobacteria</taxon>
        <taxon>Burkholderiales</taxon>
        <taxon>Burkholderiaceae</taxon>
        <taxon>Polynucleobacter</taxon>
    </lineage>
</organism>
<name>A0A240E2M1_9BURK</name>
<evidence type="ECO:0000313" key="5">
    <source>
        <dbReference type="Proteomes" id="UP000218069"/>
    </source>
</evidence>
<feature type="transmembrane region" description="Helical" evidence="2">
    <location>
        <begin position="38"/>
        <end position="57"/>
    </location>
</feature>
<dbReference type="InterPro" id="IPR000644">
    <property type="entry name" value="CBS_dom"/>
</dbReference>
<evidence type="ECO:0000256" key="2">
    <source>
        <dbReference type="SAM" id="Phobius"/>
    </source>
</evidence>
<keyword evidence="2" id="KW-1133">Transmembrane helix</keyword>
<evidence type="ECO:0000259" key="3">
    <source>
        <dbReference type="PROSITE" id="PS51371"/>
    </source>
</evidence>
<dbReference type="SMART" id="SM00116">
    <property type="entry name" value="CBS"/>
    <property type="match status" value="2"/>
</dbReference>
<dbReference type="PROSITE" id="PS51371">
    <property type="entry name" value="CBS"/>
    <property type="match status" value="2"/>
</dbReference>
<proteinExistence type="predicted"/>
<dbReference type="CDD" id="cd02205">
    <property type="entry name" value="CBS_pair_SF"/>
    <property type="match status" value="1"/>
</dbReference>
<dbReference type="OrthoDB" id="9811720at2"/>
<dbReference type="SUPFAM" id="SSF54631">
    <property type="entry name" value="CBS-domain pair"/>
    <property type="match status" value="1"/>
</dbReference>
<dbReference type="Pfam" id="PF04982">
    <property type="entry name" value="TM_HPP"/>
    <property type="match status" value="1"/>
</dbReference>
<feature type="transmembrane region" description="Helical" evidence="2">
    <location>
        <begin position="152"/>
        <end position="176"/>
    </location>
</feature>